<dbReference type="KEGG" id="mcos:GM418_16690"/>
<feature type="transmembrane region" description="Helical" evidence="1">
    <location>
        <begin position="64"/>
        <end position="82"/>
    </location>
</feature>
<keyword evidence="3" id="KW-1185">Reference proteome</keyword>
<accession>A0A6I6JVW5</accession>
<sequence>MKFIYNKFPDDENFSPEKDEWIPLKEPDNLWTSQLWALPFMIINPLVIILILKIMGITFILKSANIFLSFLILMPIHEFIHALFFPEKLKSDNIFVGFTMAGFAFFAAYIGEMKRNRFIVILLAPLIIISLLGIIILALVGSNSLLEHIIVWNSFGACVDCLGVFMVLRQVPRNAYVRNKKIRTYWRL</sequence>
<dbReference type="EMBL" id="CP046401">
    <property type="protein sequence ID" value="QGY45248.1"/>
    <property type="molecule type" value="Genomic_DNA"/>
</dbReference>
<name>A0A6I6JVW5_9BACT</name>
<feature type="transmembrane region" description="Helical" evidence="1">
    <location>
        <begin position="33"/>
        <end position="52"/>
    </location>
</feature>
<reference evidence="2 3" key="1">
    <citation type="submission" date="2019-11" db="EMBL/GenBank/DDBJ databases">
        <authorList>
            <person name="Zheng R.K."/>
            <person name="Sun C.M."/>
        </authorList>
    </citation>
    <scope>NUCLEOTIDE SEQUENCE [LARGE SCALE GENOMIC DNA]</scope>
    <source>
        <strain evidence="2 3">WC007</strain>
    </source>
</reference>
<organism evidence="2 3">
    <name type="scientific">Maribellus comscasis</name>
    <dbReference type="NCBI Taxonomy" id="2681766"/>
    <lineage>
        <taxon>Bacteria</taxon>
        <taxon>Pseudomonadati</taxon>
        <taxon>Bacteroidota</taxon>
        <taxon>Bacteroidia</taxon>
        <taxon>Marinilabiliales</taxon>
        <taxon>Prolixibacteraceae</taxon>
        <taxon>Maribellus</taxon>
    </lineage>
</organism>
<evidence type="ECO:0008006" key="4">
    <source>
        <dbReference type="Google" id="ProtNLM"/>
    </source>
</evidence>
<protein>
    <recommendedName>
        <fullName evidence="4">DUF3267 domain-containing protein</fullName>
    </recommendedName>
</protein>
<dbReference type="InterPro" id="IPR021683">
    <property type="entry name" value="DUF3267"/>
</dbReference>
<keyword evidence="1" id="KW-1133">Transmembrane helix</keyword>
<feature type="transmembrane region" description="Helical" evidence="1">
    <location>
        <begin position="118"/>
        <end position="143"/>
    </location>
</feature>
<dbReference type="AlphaFoldDB" id="A0A6I6JVW5"/>
<dbReference type="RefSeq" id="WP_158868326.1">
    <property type="nucleotide sequence ID" value="NZ_CP046401.1"/>
</dbReference>
<feature type="transmembrane region" description="Helical" evidence="1">
    <location>
        <begin position="149"/>
        <end position="168"/>
    </location>
</feature>
<dbReference type="Proteomes" id="UP000428260">
    <property type="component" value="Chromosome"/>
</dbReference>
<evidence type="ECO:0000256" key="1">
    <source>
        <dbReference type="SAM" id="Phobius"/>
    </source>
</evidence>
<evidence type="ECO:0000313" key="3">
    <source>
        <dbReference type="Proteomes" id="UP000428260"/>
    </source>
</evidence>
<gene>
    <name evidence="2" type="ORF">GM418_16690</name>
</gene>
<proteinExistence type="predicted"/>
<feature type="transmembrane region" description="Helical" evidence="1">
    <location>
        <begin position="94"/>
        <end position="111"/>
    </location>
</feature>
<dbReference type="Pfam" id="PF11667">
    <property type="entry name" value="DUF3267"/>
    <property type="match status" value="1"/>
</dbReference>
<evidence type="ECO:0000313" key="2">
    <source>
        <dbReference type="EMBL" id="QGY45248.1"/>
    </source>
</evidence>
<keyword evidence="1" id="KW-0472">Membrane</keyword>
<keyword evidence="1" id="KW-0812">Transmembrane</keyword>